<dbReference type="GO" id="GO:0005737">
    <property type="term" value="C:cytoplasm"/>
    <property type="evidence" value="ECO:0007669"/>
    <property type="project" value="UniProtKB-SubCell"/>
</dbReference>
<dbReference type="PANTHER" id="PTHR30100:SF1">
    <property type="entry name" value="PHOSPHATE ACYLTRANSFERASE"/>
    <property type="match status" value="1"/>
</dbReference>
<evidence type="ECO:0000256" key="4">
    <source>
        <dbReference type="ARBA" id="ARBA00022679"/>
    </source>
</evidence>
<keyword evidence="12" id="KW-1185">Reference proteome</keyword>
<dbReference type="EMBL" id="FXTP01000009">
    <property type="protein sequence ID" value="SMO74797.1"/>
    <property type="molecule type" value="Genomic_DNA"/>
</dbReference>
<dbReference type="PIRSF" id="PIRSF002465">
    <property type="entry name" value="Phsphlp_syn_PlsX"/>
    <property type="match status" value="1"/>
</dbReference>
<proteinExistence type="inferred from homology"/>
<comment type="subunit">
    <text evidence="9 10">Homodimer. Probably interacts with PlsY.</text>
</comment>
<dbReference type="HAMAP" id="MF_00019">
    <property type="entry name" value="PlsX"/>
    <property type="match status" value="1"/>
</dbReference>
<keyword evidence="11" id="KW-0012">Acyltransferase</keyword>
<dbReference type="EC" id="2.3.1.274" evidence="8 10"/>
<dbReference type="OrthoDB" id="9806408at2"/>
<keyword evidence="3 10" id="KW-0444">Lipid biosynthesis</keyword>
<evidence type="ECO:0000256" key="10">
    <source>
        <dbReference type="HAMAP-Rule" id="MF_00019"/>
    </source>
</evidence>
<keyword evidence="2 10" id="KW-0963">Cytoplasm</keyword>
<dbReference type="Pfam" id="PF02504">
    <property type="entry name" value="FA_synthesis"/>
    <property type="match status" value="1"/>
</dbReference>
<dbReference type="PANTHER" id="PTHR30100">
    <property type="entry name" value="FATTY ACID/PHOSPHOLIPID SYNTHESIS PROTEIN PLSX"/>
    <property type="match status" value="1"/>
</dbReference>
<evidence type="ECO:0000256" key="8">
    <source>
        <dbReference type="ARBA" id="ARBA00024069"/>
    </source>
</evidence>
<evidence type="ECO:0000313" key="11">
    <source>
        <dbReference type="EMBL" id="SMO74797.1"/>
    </source>
</evidence>
<evidence type="ECO:0000256" key="1">
    <source>
        <dbReference type="ARBA" id="ARBA00001232"/>
    </source>
</evidence>
<name>A0A521DSV4_9BACT</name>
<comment type="pathway">
    <text evidence="10">Lipid metabolism; phospholipid metabolism.</text>
</comment>
<dbReference type="UniPathway" id="UPA00085"/>
<comment type="function">
    <text evidence="10">Catalyzes the reversible formation of acyl-phosphate (acyl-PO(4)) from acyl-[acyl-carrier-protein] (acyl-ACP). This enzyme utilizes acyl-ACP as fatty acyl donor, but not acyl-CoA.</text>
</comment>
<keyword evidence="6 10" id="KW-0594">Phospholipid biosynthesis</keyword>
<organism evidence="11 12">
    <name type="scientific">Gracilimonas mengyeensis</name>
    <dbReference type="NCBI Taxonomy" id="1302730"/>
    <lineage>
        <taxon>Bacteria</taxon>
        <taxon>Pseudomonadati</taxon>
        <taxon>Balneolota</taxon>
        <taxon>Balneolia</taxon>
        <taxon>Balneolales</taxon>
        <taxon>Balneolaceae</taxon>
        <taxon>Gracilimonas</taxon>
    </lineage>
</organism>
<dbReference type="GO" id="GO:0006633">
    <property type="term" value="P:fatty acid biosynthetic process"/>
    <property type="evidence" value="ECO:0007669"/>
    <property type="project" value="UniProtKB-UniRule"/>
</dbReference>
<evidence type="ECO:0000256" key="3">
    <source>
        <dbReference type="ARBA" id="ARBA00022516"/>
    </source>
</evidence>
<comment type="subcellular location">
    <subcellularLocation>
        <location evidence="10">Cytoplasm</location>
    </subcellularLocation>
    <text evidence="10">Associated with the membrane possibly through PlsY.</text>
</comment>
<dbReference type="Proteomes" id="UP000317557">
    <property type="component" value="Unassembled WGS sequence"/>
</dbReference>
<dbReference type="NCBIfam" id="TIGR00182">
    <property type="entry name" value="plsX"/>
    <property type="match status" value="1"/>
</dbReference>
<evidence type="ECO:0000256" key="7">
    <source>
        <dbReference type="ARBA" id="ARBA00023264"/>
    </source>
</evidence>
<gene>
    <name evidence="10" type="primary">plsX</name>
    <name evidence="11" type="ORF">SAMN06265219_10991</name>
</gene>
<dbReference type="Gene3D" id="3.40.718.10">
    <property type="entry name" value="Isopropylmalate Dehydrogenase"/>
    <property type="match status" value="1"/>
</dbReference>
<evidence type="ECO:0000256" key="5">
    <source>
        <dbReference type="ARBA" id="ARBA00023098"/>
    </source>
</evidence>
<dbReference type="SUPFAM" id="SSF53659">
    <property type="entry name" value="Isocitrate/Isopropylmalate dehydrogenase-like"/>
    <property type="match status" value="1"/>
</dbReference>
<keyword evidence="4 10" id="KW-0808">Transferase</keyword>
<evidence type="ECO:0000313" key="12">
    <source>
        <dbReference type="Proteomes" id="UP000317557"/>
    </source>
</evidence>
<keyword evidence="5 10" id="KW-0443">Lipid metabolism</keyword>
<dbReference type="InterPro" id="IPR012281">
    <property type="entry name" value="Phospholipid_synth_PlsX-like"/>
</dbReference>
<evidence type="ECO:0000256" key="9">
    <source>
        <dbReference type="ARBA" id="ARBA00046608"/>
    </source>
</evidence>
<reference evidence="11 12" key="1">
    <citation type="submission" date="2017-05" db="EMBL/GenBank/DDBJ databases">
        <authorList>
            <person name="Varghese N."/>
            <person name="Submissions S."/>
        </authorList>
    </citation>
    <scope>NUCLEOTIDE SEQUENCE [LARGE SCALE GENOMIC DNA]</scope>
    <source>
        <strain evidence="11 12">DSM 21985</strain>
    </source>
</reference>
<accession>A0A521DSV4</accession>
<dbReference type="GO" id="GO:0043811">
    <property type="term" value="F:phosphate:acyl-[acyl carrier protein] acyltransferase activity"/>
    <property type="evidence" value="ECO:0007669"/>
    <property type="project" value="UniProtKB-UniRule"/>
</dbReference>
<dbReference type="InterPro" id="IPR003664">
    <property type="entry name" value="FA_synthesis"/>
</dbReference>
<dbReference type="GO" id="GO:0008654">
    <property type="term" value="P:phospholipid biosynthetic process"/>
    <property type="evidence" value="ECO:0007669"/>
    <property type="project" value="UniProtKB-KW"/>
</dbReference>
<evidence type="ECO:0000256" key="6">
    <source>
        <dbReference type="ARBA" id="ARBA00023209"/>
    </source>
</evidence>
<protein>
    <recommendedName>
        <fullName evidence="8 10">Phosphate acyltransferase</fullName>
        <ecNumber evidence="8 10">2.3.1.274</ecNumber>
    </recommendedName>
    <alternativeName>
        <fullName evidence="10">Acyl-ACP phosphotransacylase</fullName>
    </alternativeName>
    <alternativeName>
        <fullName evidence="10">Acyl-[acyl-carrier-protein]--phosphate acyltransferase</fullName>
    </alternativeName>
    <alternativeName>
        <fullName evidence="10">Phosphate-acyl-ACP acyltransferase</fullName>
    </alternativeName>
</protein>
<sequence length="327" mass="34856">MIVAVDAAGGDYYPQNPVKGAIEAVEENNELTVILVGPEDIIKEELANHEYDKKRVLIHDAPQVIGMDESPGQAVKTKQQSSIVVGVGLHKAGKCDAFVSAGNTGALLAASMFILGKLPGVLRPTIAAYYPTFKGFRLLVDAGANLEIKPETALQFAKMGSVFCEQILDISNPKVGLLNVGEEEAKGTELLKEVHKELKSLDSFVGNLEGKDIFPGKADVYVCDGMVGNIVLKFGESIPDMLEKMIGMAVQKMELSSEEVQRTQKILKTALSSFNYENVGGIPFLGVNGVSVVGHGGSSPLAIKNMIKSAVQTVEQDVNGKIVASLN</sequence>
<keyword evidence="7 10" id="KW-1208">Phospholipid metabolism</keyword>
<dbReference type="AlphaFoldDB" id="A0A521DSV4"/>
<evidence type="ECO:0000256" key="2">
    <source>
        <dbReference type="ARBA" id="ARBA00022490"/>
    </source>
</evidence>
<dbReference type="RefSeq" id="WP_142454730.1">
    <property type="nucleotide sequence ID" value="NZ_FXTP01000009.1"/>
</dbReference>
<comment type="similarity">
    <text evidence="10">Belongs to the PlsX family.</text>
</comment>
<comment type="catalytic activity">
    <reaction evidence="1 10">
        <text>a fatty acyl-[ACP] + phosphate = an acyl phosphate + holo-[ACP]</text>
        <dbReference type="Rhea" id="RHEA:42292"/>
        <dbReference type="Rhea" id="RHEA-COMP:9685"/>
        <dbReference type="Rhea" id="RHEA-COMP:14125"/>
        <dbReference type="ChEBI" id="CHEBI:43474"/>
        <dbReference type="ChEBI" id="CHEBI:59918"/>
        <dbReference type="ChEBI" id="CHEBI:64479"/>
        <dbReference type="ChEBI" id="CHEBI:138651"/>
        <dbReference type="EC" id="2.3.1.274"/>
    </reaction>
</comment>